<feature type="region of interest" description="Disordered" evidence="1">
    <location>
        <begin position="355"/>
        <end position="386"/>
    </location>
</feature>
<evidence type="ECO:0000256" key="1">
    <source>
        <dbReference type="SAM" id="MobiDB-lite"/>
    </source>
</evidence>
<dbReference type="Proteomes" id="UP000529783">
    <property type="component" value="Unassembled WGS sequence"/>
</dbReference>
<protein>
    <submittedName>
        <fullName evidence="3">Putative nucleotidyltransferase with HDIG domain</fullName>
    </submittedName>
</protein>
<feature type="domain" description="HD-GYP" evidence="2">
    <location>
        <begin position="147"/>
        <end position="360"/>
    </location>
</feature>
<accession>A0A7Y9JLV2</accession>
<dbReference type="Gene3D" id="1.10.3210.10">
    <property type="entry name" value="Hypothetical protein af1432"/>
    <property type="match status" value="1"/>
</dbReference>
<dbReference type="SMART" id="SM00471">
    <property type="entry name" value="HDc"/>
    <property type="match status" value="1"/>
</dbReference>
<dbReference type="GO" id="GO:0016740">
    <property type="term" value="F:transferase activity"/>
    <property type="evidence" value="ECO:0007669"/>
    <property type="project" value="UniProtKB-KW"/>
</dbReference>
<dbReference type="InterPro" id="IPR003607">
    <property type="entry name" value="HD/PDEase_dom"/>
</dbReference>
<dbReference type="InterPro" id="IPR052020">
    <property type="entry name" value="Cyclic_di-GMP/3'3'-cGAMP_PDE"/>
</dbReference>
<dbReference type="RefSeq" id="WP_179848187.1">
    <property type="nucleotide sequence ID" value="NZ_JACCBA010000001.1"/>
</dbReference>
<dbReference type="PROSITE" id="PS51832">
    <property type="entry name" value="HD_GYP"/>
    <property type="match status" value="1"/>
</dbReference>
<dbReference type="PANTHER" id="PTHR45228">
    <property type="entry name" value="CYCLIC DI-GMP PHOSPHODIESTERASE TM_0186-RELATED"/>
    <property type="match status" value="1"/>
</dbReference>
<evidence type="ECO:0000313" key="4">
    <source>
        <dbReference type="Proteomes" id="UP000529783"/>
    </source>
</evidence>
<comment type="caution">
    <text evidence="3">The sequence shown here is derived from an EMBL/GenBank/DDBJ whole genome shotgun (WGS) entry which is preliminary data.</text>
</comment>
<evidence type="ECO:0000313" key="3">
    <source>
        <dbReference type="EMBL" id="NYD51894.1"/>
    </source>
</evidence>
<dbReference type="AlphaFoldDB" id="A0A7Y9JLV2"/>
<feature type="region of interest" description="Disordered" evidence="1">
    <location>
        <begin position="127"/>
        <end position="148"/>
    </location>
</feature>
<dbReference type="InterPro" id="IPR037522">
    <property type="entry name" value="HD_GYP_dom"/>
</dbReference>
<proteinExistence type="predicted"/>
<reference evidence="3 4" key="1">
    <citation type="submission" date="2020-07" db="EMBL/GenBank/DDBJ databases">
        <title>Sequencing the genomes of 1000 actinobacteria strains.</title>
        <authorList>
            <person name="Klenk H.-P."/>
        </authorList>
    </citation>
    <scope>NUCLEOTIDE SEQUENCE [LARGE SCALE GENOMIC DNA]</scope>
    <source>
        <strain evidence="3 4">DSM 40398</strain>
    </source>
</reference>
<organism evidence="3 4">
    <name type="scientific">Actinomadura luteofluorescens</name>
    <dbReference type="NCBI Taxonomy" id="46163"/>
    <lineage>
        <taxon>Bacteria</taxon>
        <taxon>Bacillati</taxon>
        <taxon>Actinomycetota</taxon>
        <taxon>Actinomycetes</taxon>
        <taxon>Streptosporangiales</taxon>
        <taxon>Thermomonosporaceae</taxon>
        <taxon>Actinomadura</taxon>
    </lineage>
</organism>
<dbReference type="InterPro" id="IPR006675">
    <property type="entry name" value="HDIG_dom"/>
</dbReference>
<dbReference type="NCBIfam" id="TIGR00277">
    <property type="entry name" value="HDIG"/>
    <property type="match status" value="1"/>
</dbReference>
<name>A0A7Y9JLV2_9ACTN</name>
<dbReference type="SUPFAM" id="SSF109604">
    <property type="entry name" value="HD-domain/PDEase-like"/>
    <property type="match status" value="1"/>
</dbReference>
<keyword evidence="4" id="KW-1185">Reference proteome</keyword>
<evidence type="ECO:0000259" key="2">
    <source>
        <dbReference type="PROSITE" id="PS51832"/>
    </source>
</evidence>
<gene>
    <name evidence="3" type="ORF">BJY14_007877</name>
</gene>
<dbReference type="Pfam" id="PF13487">
    <property type="entry name" value="HD_5"/>
    <property type="match status" value="1"/>
</dbReference>
<keyword evidence="3" id="KW-0808">Transferase</keyword>
<dbReference type="EMBL" id="JACCBA010000001">
    <property type="protein sequence ID" value="NYD51894.1"/>
    <property type="molecule type" value="Genomic_DNA"/>
</dbReference>
<sequence>MSIDDLIRQAANAGRNNDQTALRSFLAAADQARDPRQARRIRALAELVDIDIAAYDQGLTALDHGDTHAAETLLLHAAKAGINDPADILAELLAQDVDADPPLELARRAAEIRAHRAILKAACLRQTDPAPGRTAPGRRQASAASESGVTKDALAEVLMAAMDVKDSHTRRHSQRVSRLTSLLSAELGMPVAHIEAARLAGLLHDIGKLAVPNAVLFKAGALTEAEYRIIQLHVRHGAAIVQELPEFFTQTIPGTRTGIDADPLMHDTVAGILHHHERFDGSGYPHGLAGTNIPQVARTVAVVDCFDAIVTTRRTGLALPIPQATHVLRQCAGVSLDPEMVHAFLTVLSTHHDEIEHLSRQDRQSGPAKPNPAASSREELDACDRS</sequence>
<feature type="compositionally biased region" description="Basic and acidic residues" evidence="1">
    <location>
        <begin position="376"/>
        <end position="386"/>
    </location>
</feature>
<dbReference type="CDD" id="cd00077">
    <property type="entry name" value="HDc"/>
    <property type="match status" value="1"/>
</dbReference>
<dbReference type="PANTHER" id="PTHR45228:SF4">
    <property type="entry name" value="LIPOPROTEIN"/>
    <property type="match status" value="1"/>
</dbReference>